<dbReference type="InterPro" id="IPR036737">
    <property type="entry name" value="OmpA-like_sf"/>
</dbReference>
<dbReference type="Pfam" id="PF00691">
    <property type="entry name" value="OmpA"/>
    <property type="match status" value="2"/>
</dbReference>
<dbReference type="KEGG" id="sgn:SGRA_1489"/>
<accession>H6L952</accession>
<evidence type="ECO:0000313" key="6">
    <source>
        <dbReference type="EMBL" id="AFC24224.1"/>
    </source>
</evidence>
<name>H6L952_SAPGL</name>
<evidence type="ECO:0000256" key="3">
    <source>
        <dbReference type="ARBA" id="ARBA00023237"/>
    </source>
</evidence>
<dbReference type="PANTHER" id="PTHR30329">
    <property type="entry name" value="STATOR ELEMENT OF FLAGELLAR MOTOR COMPLEX"/>
    <property type="match status" value="1"/>
</dbReference>
<keyword evidence="3" id="KW-0998">Cell outer membrane</keyword>
<feature type="domain" description="OmpA-like" evidence="5">
    <location>
        <begin position="23"/>
        <end position="140"/>
    </location>
</feature>
<dbReference type="InterPro" id="IPR050330">
    <property type="entry name" value="Bact_OuterMem_StrucFunc"/>
</dbReference>
<dbReference type="STRING" id="984262.SGRA_1489"/>
<dbReference type="HOGENOM" id="CLU_787307_0_0_10"/>
<proteinExistence type="predicted"/>
<dbReference type="Proteomes" id="UP000007519">
    <property type="component" value="Chromosome"/>
</dbReference>
<dbReference type="InterPro" id="IPR006664">
    <property type="entry name" value="OMP_bac"/>
</dbReference>
<dbReference type="RefSeq" id="WP_015691860.1">
    <property type="nucleotide sequence ID" value="NC_016940.1"/>
</dbReference>
<dbReference type="eggNOG" id="COG2885">
    <property type="taxonomic scope" value="Bacteria"/>
</dbReference>
<feature type="domain" description="OmpA-like" evidence="5">
    <location>
        <begin position="234"/>
        <end position="352"/>
    </location>
</feature>
<evidence type="ECO:0000313" key="7">
    <source>
        <dbReference type="Proteomes" id="UP000007519"/>
    </source>
</evidence>
<protein>
    <submittedName>
        <fullName evidence="6">OmpA/MotB domain protein</fullName>
    </submittedName>
</protein>
<organism evidence="6 7">
    <name type="scientific">Saprospira grandis (strain Lewin)</name>
    <dbReference type="NCBI Taxonomy" id="984262"/>
    <lineage>
        <taxon>Bacteria</taxon>
        <taxon>Pseudomonadati</taxon>
        <taxon>Bacteroidota</taxon>
        <taxon>Saprospiria</taxon>
        <taxon>Saprospirales</taxon>
        <taxon>Saprospiraceae</taxon>
        <taxon>Saprospira</taxon>
    </lineage>
</organism>
<gene>
    <name evidence="6" type="ordered locus">SGRA_1489</name>
</gene>
<evidence type="ECO:0000256" key="4">
    <source>
        <dbReference type="PROSITE-ProRule" id="PRU00473"/>
    </source>
</evidence>
<evidence type="ECO:0000259" key="5">
    <source>
        <dbReference type="PROSITE" id="PS51123"/>
    </source>
</evidence>
<dbReference type="InterPro" id="IPR006665">
    <property type="entry name" value="OmpA-like"/>
</dbReference>
<dbReference type="CDD" id="cd07185">
    <property type="entry name" value="OmpA_C-like"/>
    <property type="match status" value="2"/>
</dbReference>
<dbReference type="SUPFAM" id="SSF49464">
    <property type="entry name" value="Carboxypeptidase regulatory domain-like"/>
    <property type="match status" value="1"/>
</dbReference>
<reference evidence="6 7" key="1">
    <citation type="journal article" date="2012" name="Stand. Genomic Sci.">
        <title>Complete genome sequencing and analysis of Saprospira grandis str. Lewin, a predatory marine bacterium.</title>
        <authorList>
            <person name="Saw J.H."/>
            <person name="Yuryev A."/>
            <person name="Kanbe M."/>
            <person name="Hou S."/>
            <person name="Young A.G."/>
            <person name="Aizawa S."/>
            <person name="Alam M."/>
        </authorList>
    </citation>
    <scope>NUCLEOTIDE SEQUENCE [LARGE SCALE GENOMIC DNA]</scope>
    <source>
        <strain evidence="6 7">Lewin</strain>
    </source>
</reference>
<dbReference type="Gene3D" id="3.30.1330.60">
    <property type="entry name" value="OmpA-like domain"/>
    <property type="match status" value="2"/>
</dbReference>
<sequence length="352" mass="40159">MRFFLYTLSLLLLPQLLFGQIDRKRYRFISTNELFFESGSFELDAQDKAELKALVEKLSGEELEKIIIQAHTDSIGSSLHNNELAQNRANSVAQELLLQGLDSSFIDVRTYGEFSPIANNNTEEGRAKNRRVSIYALAPYDPSRFRDKCKIKGRLTDSKTNAPLANAQILMVCMGRQDTLFTDAEGYFEQLLGGFRQLELRAYAKNYFFANRLLKTPETDSIYLDIQLEPALLGGKVQLSDLYFQAGTAELLSNSEKALNEIADFMRYNSTLKFELGGHINKPNRAPVPPQSRSYQLSEARAKAVYDYLIQKGIAAERLKYRGYGNWEMIHPRAQTALEQQLNRRVELKIIQ</sequence>
<dbReference type="OrthoDB" id="9782229at2"/>
<dbReference type="InterPro" id="IPR008969">
    <property type="entry name" value="CarboxyPept-like_regulatory"/>
</dbReference>
<dbReference type="PROSITE" id="PS51123">
    <property type="entry name" value="OMPA_2"/>
    <property type="match status" value="2"/>
</dbReference>
<dbReference type="PANTHER" id="PTHR30329:SF21">
    <property type="entry name" value="LIPOPROTEIN YIAD-RELATED"/>
    <property type="match status" value="1"/>
</dbReference>
<keyword evidence="7" id="KW-1185">Reference proteome</keyword>
<dbReference type="GO" id="GO:0009279">
    <property type="term" value="C:cell outer membrane"/>
    <property type="evidence" value="ECO:0007669"/>
    <property type="project" value="UniProtKB-SubCell"/>
</dbReference>
<comment type="subcellular location">
    <subcellularLocation>
        <location evidence="1">Cell outer membrane</location>
    </subcellularLocation>
</comment>
<dbReference type="EMBL" id="CP002831">
    <property type="protein sequence ID" value="AFC24224.1"/>
    <property type="molecule type" value="Genomic_DNA"/>
</dbReference>
<dbReference type="SUPFAM" id="SSF103088">
    <property type="entry name" value="OmpA-like"/>
    <property type="match status" value="2"/>
</dbReference>
<keyword evidence="2 4" id="KW-0472">Membrane</keyword>
<dbReference type="PRINTS" id="PR01021">
    <property type="entry name" value="OMPADOMAIN"/>
</dbReference>
<dbReference type="AlphaFoldDB" id="H6L952"/>
<dbReference type="Gene3D" id="2.60.40.1120">
    <property type="entry name" value="Carboxypeptidase-like, regulatory domain"/>
    <property type="match status" value="1"/>
</dbReference>
<evidence type="ECO:0000256" key="1">
    <source>
        <dbReference type="ARBA" id="ARBA00004442"/>
    </source>
</evidence>
<evidence type="ECO:0000256" key="2">
    <source>
        <dbReference type="ARBA" id="ARBA00023136"/>
    </source>
</evidence>